<dbReference type="EC" id="5.1.3.13" evidence="3 7"/>
<evidence type="ECO:0000256" key="3">
    <source>
        <dbReference type="ARBA" id="ARBA00012098"/>
    </source>
</evidence>
<dbReference type="GO" id="GO:0008830">
    <property type="term" value="F:dTDP-4-dehydrorhamnose 3,5-epimerase activity"/>
    <property type="evidence" value="ECO:0007669"/>
    <property type="project" value="UniProtKB-UniRule"/>
</dbReference>
<evidence type="ECO:0000256" key="2">
    <source>
        <dbReference type="ARBA" id="ARBA00001997"/>
    </source>
</evidence>
<feature type="active site" description="Proton acceptor" evidence="5">
    <location>
        <position position="62"/>
    </location>
</feature>
<evidence type="ECO:0000256" key="1">
    <source>
        <dbReference type="ARBA" id="ARBA00001298"/>
    </source>
</evidence>
<evidence type="ECO:0000256" key="4">
    <source>
        <dbReference type="ARBA" id="ARBA00019595"/>
    </source>
</evidence>
<dbReference type="PANTHER" id="PTHR21047:SF2">
    <property type="entry name" value="THYMIDINE DIPHOSPHO-4-KETO-RHAMNOSE 3,5-EPIMERASE"/>
    <property type="match status" value="1"/>
</dbReference>
<comment type="subunit">
    <text evidence="7">Homodimer.</text>
</comment>
<dbReference type="GO" id="GO:0000271">
    <property type="term" value="P:polysaccharide biosynthetic process"/>
    <property type="evidence" value="ECO:0007669"/>
    <property type="project" value="TreeGrafter"/>
</dbReference>
<sequence length="182" mass="20482">MIFRKTTLQDAWLIEIEPRGDERGFFARTMCRNEFAAHGMVSDYVQQNMSTSTHAGTLRGLHFQRPPHTEAKLVRCSRGAIIDVIVDLRSGSPSYLRHEAFELTAMNRQQLYVPPGFAHSFQTLVDNVEVSYLVSAAYAPESEGGLRYDDPLLGIAWPMPIAAISEKDASWPLLKADNRPIF</sequence>
<keyword evidence="9" id="KW-1185">Reference proteome</keyword>
<name>A0A9X0R572_9PROT</name>
<keyword evidence="7 8" id="KW-0413">Isomerase</keyword>
<comment type="catalytic activity">
    <reaction evidence="1 7">
        <text>dTDP-4-dehydro-6-deoxy-alpha-D-glucose = dTDP-4-dehydro-beta-L-rhamnose</text>
        <dbReference type="Rhea" id="RHEA:16969"/>
        <dbReference type="ChEBI" id="CHEBI:57649"/>
        <dbReference type="ChEBI" id="CHEBI:62830"/>
        <dbReference type="EC" id="5.1.3.13"/>
    </reaction>
</comment>
<comment type="caution">
    <text evidence="8">The sequence shown here is derived from an EMBL/GenBank/DDBJ whole genome shotgun (WGS) entry which is preliminary data.</text>
</comment>
<evidence type="ECO:0000313" key="8">
    <source>
        <dbReference type="EMBL" id="MBC4018682.1"/>
    </source>
</evidence>
<evidence type="ECO:0000256" key="6">
    <source>
        <dbReference type="PIRSR" id="PIRSR600888-3"/>
    </source>
</evidence>
<evidence type="ECO:0000313" key="9">
    <source>
        <dbReference type="Proteomes" id="UP000600101"/>
    </source>
</evidence>
<organism evidence="8 9">
    <name type="scientific">Siccirubricoccus deserti</name>
    <dbReference type="NCBI Taxonomy" id="2013562"/>
    <lineage>
        <taxon>Bacteria</taxon>
        <taxon>Pseudomonadati</taxon>
        <taxon>Pseudomonadota</taxon>
        <taxon>Alphaproteobacteria</taxon>
        <taxon>Acetobacterales</taxon>
        <taxon>Roseomonadaceae</taxon>
        <taxon>Siccirubricoccus</taxon>
    </lineage>
</organism>
<dbReference type="Pfam" id="PF00908">
    <property type="entry name" value="dTDP_sugar_isom"/>
    <property type="match status" value="1"/>
</dbReference>
<dbReference type="GO" id="GO:0019305">
    <property type="term" value="P:dTDP-rhamnose biosynthetic process"/>
    <property type="evidence" value="ECO:0007669"/>
    <property type="project" value="UniProtKB-UniRule"/>
</dbReference>
<dbReference type="Gene3D" id="2.60.120.10">
    <property type="entry name" value="Jelly Rolls"/>
    <property type="match status" value="1"/>
</dbReference>
<dbReference type="PANTHER" id="PTHR21047">
    <property type="entry name" value="DTDP-6-DEOXY-D-GLUCOSE-3,5 EPIMERASE"/>
    <property type="match status" value="1"/>
</dbReference>
<dbReference type="RefSeq" id="WP_186773426.1">
    <property type="nucleotide sequence ID" value="NZ_JACOMF010000071.1"/>
</dbReference>
<dbReference type="AlphaFoldDB" id="A0A9X0R572"/>
<comment type="function">
    <text evidence="2 7">Catalyzes the epimerization of the C3' and C5'positions of dTDP-6-deoxy-D-xylo-4-hexulose, forming dTDP-6-deoxy-L-lyxo-4-hexulose.</text>
</comment>
<evidence type="ECO:0000256" key="7">
    <source>
        <dbReference type="RuleBase" id="RU364069"/>
    </source>
</evidence>
<dbReference type="InterPro" id="IPR014710">
    <property type="entry name" value="RmlC-like_jellyroll"/>
</dbReference>
<gene>
    <name evidence="8" type="primary">rfbC</name>
    <name evidence="8" type="ORF">H7965_25805</name>
</gene>
<dbReference type="SUPFAM" id="SSF51182">
    <property type="entry name" value="RmlC-like cupins"/>
    <property type="match status" value="1"/>
</dbReference>
<dbReference type="GO" id="GO:0005829">
    <property type="term" value="C:cytosol"/>
    <property type="evidence" value="ECO:0007669"/>
    <property type="project" value="TreeGrafter"/>
</dbReference>
<dbReference type="NCBIfam" id="TIGR01221">
    <property type="entry name" value="rmlC"/>
    <property type="match status" value="1"/>
</dbReference>
<dbReference type="InterPro" id="IPR000888">
    <property type="entry name" value="RmlC-like"/>
</dbReference>
<dbReference type="InterPro" id="IPR011051">
    <property type="entry name" value="RmlC_Cupin_sf"/>
</dbReference>
<feature type="active site" description="Proton donor" evidence="5">
    <location>
        <position position="132"/>
    </location>
</feature>
<comment type="similarity">
    <text evidence="7">Belongs to the dTDP-4-dehydrorhamnose 3,5-epimerase family.</text>
</comment>
<dbReference type="EMBL" id="JACOMF010000071">
    <property type="protein sequence ID" value="MBC4018682.1"/>
    <property type="molecule type" value="Genomic_DNA"/>
</dbReference>
<proteinExistence type="inferred from homology"/>
<comment type="pathway">
    <text evidence="7">Carbohydrate biosynthesis; dTDP-L-rhamnose biosynthesis.</text>
</comment>
<reference evidence="8" key="1">
    <citation type="submission" date="2020-08" db="EMBL/GenBank/DDBJ databases">
        <authorList>
            <person name="Hu Y."/>
            <person name="Nguyen S.V."/>
            <person name="Li F."/>
            <person name="Fanning S."/>
        </authorList>
    </citation>
    <scope>NUCLEOTIDE SEQUENCE</scope>
    <source>
        <strain evidence="8">SYSU D8009</strain>
    </source>
</reference>
<accession>A0A9X0R572</accession>
<dbReference type="CDD" id="cd00438">
    <property type="entry name" value="cupin_RmlC"/>
    <property type="match status" value="1"/>
</dbReference>
<feature type="site" description="Participates in a stacking interaction with the thymidine ring of dTDP-4-oxo-6-deoxyglucose" evidence="6">
    <location>
        <position position="138"/>
    </location>
</feature>
<dbReference type="Proteomes" id="UP000600101">
    <property type="component" value="Unassembled WGS sequence"/>
</dbReference>
<evidence type="ECO:0000256" key="5">
    <source>
        <dbReference type="PIRSR" id="PIRSR600888-1"/>
    </source>
</evidence>
<protein>
    <recommendedName>
        <fullName evidence="4 7">dTDP-4-dehydrorhamnose 3,5-epimerase</fullName>
        <ecNumber evidence="3 7">5.1.3.13</ecNumber>
    </recommendedName>
    <alternativeName>
        <fullName evidence="7">Thymidine diphospho-4-keto-rhamnose 3,5-epimerase</fullName>
    </alternativeName>
</protein>